<proteinExistence type="predicted"/>
<gene>
    <name evidence="2" type="ORF">LEMA_P121790.1</name>
</gene>
<sequence>MYFSTLVATMALAASTALAGTSYVHNKCGYDVYVTSVGATPGPTTKLENATYWSEQQYLEDVGTAIKITTEANGLYEAKPVLHFSYTYNEGVSIYYDLSTIHGYDFAGKKLRLHGPDDQKVEEIVWDGEPKPNHTAVYFGDTSLYLELCD</sequence>
<dbReference type="OrthoDB" id="3682664at2759"/>
<dbReference type="InParanoid" id="E4ZSN5"/>
<feature type="chain" id="PRO_5003194789" description="BYS1 domain protein" evidence="1">
    <location>
        <begin position="20"/>
        <end position="150"/>
    </location>
</feature>
<dbReference type="eggNOG" id="ENOG502RIXU">
    <property type="taxonomic scope" value="Eukaryota"/>
</dbReference>
<dbReference type="PANTHER" id="PTHR36195:SF4">
    <property type="entry name" value="DOMAIN PROTEIN, PUTATIVE (AFU_ORTHOLOGUE AFUA_5G01990)-RELATED"/>
    <property type="match status" value="1"/>
</dbReference>
<evidence type="ECO:0008006" key="4">
    <source>
        <dbReference type="Google" id="ProtNLM"/>
    </source>
</evidence>
<feature type="signal peptide" evidence="1">
    <location>
        <begin position="1"/>
        <end position="19"/>
    </location>
</feature>
<accession>E4ZSN5</accession>
<protein>
    <recommendedName>
        <fullName evidence="4">BYS1 domain protein</fullName>
    </recommendedName>
</protein>
<evidence type="ECO:0000256" key="1">
    <source>
        <dbReference type="SAM" id="SignalP"/>
    </source>
</evidence>
<evidence type="ECO:0000313" key="3">
    <source>
        <dbReference type="Proteomes" id="UP000002668"/>
    </source>
</evidence>
<dbReference type="HOGENOM" id="CLU_083650_1_1_1"/>
<dbReference type="RefSeq" id="XP_003837859.1">
    <property type="nucleotide sequence ID" value="XM_003837811.1"/>
</dbReference>
<keyword evidence="1" id="KW-0732">Signal</keyword>
<dbReference type="OMA" id="QILWYGE"/>
<dbReference type="VEuPathDB" id="FungiDB:LEMA_P121790.1"/>
<dbReference type="InterPro" id="IPR006771">
    <property type="entry name" value="CetA-like"/>
</dbReference>
<dbReference type="EMBL" id="FP929122">
    <property type="protein sequence ID" value="CBX94415.1"/>
    <property type="molecule type" value="Genomic_DNA"/>
</dbReference>
<dbReference type="STRING" id="985895.E4ZSN5"/>
<dbReference type="Proteomes" id="UP000002668">
    <property type="component" value="Genome"/>
</dbReference>
<evidence type="ECO:0000313" key="2">
    <source>
        <dbReference type="EMBL" id="CBX94415.1"/>
    </source>
</evidence>
<dbReference type="GeneID" id="13290974"/>
<organism evidence="3">
    <name type="scientific">Leptosphaeria maculans (strain JN3 / isolate v23.1.3 / race Av1-4-5-6-7-8)</name>
    <name type="common">Blackleg fungus</name>
    <name type="synonym">Phoma lingam</name>
    <dbReference type="NCBI Taxonomy" id="985895"/>
    <lineage>
        <taxon>Eukaryota</taxon>
        <taxon>Fungi</taxon>
        <taxon>Dikarya</taxon>
        <taxon>Ascomycota</taxon>
        <taxon>Pezizomycotina</taxon>
        <taxon>Dothideomycetes</taxon>
        <taxon>Pleosporomycetidae</taxon>
        <taxon>Pleosporales</taxon>
        <taxon>Pleosporineae</taxon>
        <taxon>Leptosphaeriaceae</taxon>
        <taxon>Plenodomus</taxon>
        <taxon>Plenodomus lingam/Leptosphaeria maculans species complex</taxon>
    </lineage>
</organism>
<dbReference type="AlphaFoldDB" id="E4ZSN5"/>
<keyword evidence="3" id="KW-1185">Reference proteome</keyword>
<name>E4ZSN5_LEPMJ</name>
<reference evidence="3" key="1">
    <citation type="journal article" date="2011" name="Nat. Commun.">
        <title>Effector diversification within compartments of the Leptosphaeria maculans genome affected by Repeat-Induced Point mutations.</title>
        <authorList>
            <person name="Rouxel T."/>
            <person name="Grandaubert J."/>
            <person name="Hane J.K."/>
            <person name="Hoede C."/>
            <person name="van de Wouw A.P."/>
            <person name="Couloux A."/>
            <person name="Dominguez V."/>
            <person name="Anthouard V."/>
            <person name="Bally P."/>
            <person name="Bourras S."/>
            <person name="Cozijnsen A.J."/>
            <person name="Ciuffetti L.M."/>
            <person name="Degrave A."/>
            <person name="Dilmaghani A."/>
            <person name="Duret L."/>
            <person name="Fudal I."/>
            <person name="Goodwin S.B."/>
            <person name="Gout L."/>
            <person name="Glaser N."/>
            <person name="Linglin J."/>
            <person name="Kema G.H.J."/>
            <person name="Lapalu N."/>
            <person name="Lawrence C.B."/>
            <person name="May K."/>
            <person name="Meyer M."/>
            <person name="Ollivier B."/>
            <person name="Poulain J."/>
            <person name="Schoch C.L."/>
            <person name="Simon A."/>
            <person name="Spatafora J.W."/>
            <person name="Stachowiak A."/>
            <person name="Turgeon B.G."/>
            <person name="Tyler B.M."/>
            <person name="Vincent D."/>
            <person name="Weissenbach J."/>
            <person name="Amselem J."/>
            <person name="Quesneville H."/>
            <person name="Oliver R.P."/>
            <person name="Wincker P."/>
            <person name="Balesdent M.-H."/>
            <person name="Howlett B.J."/>
        </authorList>
    </citation>
    <scope>NUCLEOTIDE SEQUENCE [LARGE SCALE GENOMIC DNA]</scope>
    <source>
        <strain evidence="3">JN3 / isolate v23.1.3 / race Av1-4-5-6-7-8</strain>
    </source>
</reference>
<dbReference type="PANTHER" id="PTHR36195">
    <property type="entry name" value="DOMAIN PROTEIN, PUTATIVE (AFU_ORTHOLOGUE AFUA_5G01990)-RELATED-RELATED"/>
    <property type="match status" value="1"/>
</dbReference>
<dbReference type="Pfam" id="PF04681">
    <property type="entry name" value="Bys1"/>
    <property type="match status" value="1"/>
</dbReference>